<organism evidence="3 4">
    <name type="scientific">Thermithiobacillus plumbiphilus</name>
    <dbReference type="NCBI Taxonomy" id="1729899"/>
    <lineage>
        <taxon>Bacteria</taxon>
        <taxon>Pseudomonadati</taxon>
        <taxon>Pseudomonadota</taxon>
        <taxon>Acidithiobacillia</taxon>
        <taxon>Acidithiobacillales</taxon>
        <taxon>Thermithiobacillaceae</taxon>
        <taxon>Thermithiobacillus</taxon>
    </lineage>
</organism>
<proteinExistence type="predicted"/>
<protein>
    <submittedName>
        <fullName evidence="3">AbrB/MazE/SpoVT family DNA-binding domain-containing protein</fullName>
    </submittedName>
</protein>
<keyword evidence="4" id="KW-1185">Reference proteome</keyword>
<reference evidence="3 4" key="1">
    <citation type="submission" date="2024-04" db="EMBL/GenBank/DDBJ databases">
        <authorList>
            <person name="Abashina T."/>
            <person name="Shaikin A."/>
        </authorList>
    </citation>
    <scope>NUCLEOTIDE SEQUENCE [LARGE SCALE GENOMIC DNA]</scope>
    <source>
        <strain evidence="3 4">AAFK</strain>
    </source>
</reference>
<accession>A0ABU9D8H7</accession>
<keyword evidence="1 3" id="KW-0238">DNA-binding</keyword>
<evidence type="ECO:0000313" key="4">
    <source>
        <dbReference type="Proteomes" id="UP001446205"/>
    </source>
</evidence>
<feature type="domain" description="SpoVT-AbrB" evidence="2">
    <location>
        <begin position="1"/>
        <end position="46"/>
    </location>
</feature>
<dbReference type="GO" id="GO:0003677">
    <property type="term" value="F:DNA binding"/>
    <property type="evidence" value="ECO:0007669"/>
    <property type="project" value="UniProtKB-KW"/>
</dbReference>
<dbReference type="Gene3D" id="2.10.260.10">
    <property type="match status" value="1"/>
</dbReference>
<name>A0ABU9D8H7_9PROT</name>
<dbReference type="Proteomes" id="UP001446205">
    <property type="component" value="Unassembled WGS sequence"/>
</dbReference>
<dbReference type="Pfam" id="PF04014">
    <property type="entry name" value="MazE_antitoxin"/>
    <property type="match status" value="1"/>
</dbReference>
<gene>
    <name evidence="3" type="ORF">WOB96_08595</name>
</gene>
<sequence>MHEVTLSSKFQLSIPKAIRERLHLKAGQRFIFVTRGDTIALVPQRSMAELRGSLRGANTDDVRDRQDRI</sequence>
<comment type="caution">
    <text evidence="3">The sequence shown here is derived from an EMBL/GenBank/DDBJ whole genome shotgun (WGS) entry which is preliminary data.</text>
</comment>
<evidence type="ECO:0000256" key="1">
    <source>
        <dbReference type="PROSITE-ProRule" id="PRU01076"/>
    </source>
</evidence>
<dbReference type="InterPro" id="IPR037914">
    <property type="entry name" value="SpoVT-AbrB_sf"/>
</dbReference>
<dbReference type="SMART" id="SM00966">
    <property type="entry name" value="SpoVT_AbrB"/>
    <property type="match status" value="1"/>
</dbReference>
<dbReference type="SUPFAM" id="SSF89447">
    <property type="entry name" value="AbrB/MazE/MraZ-like"/>
    <property type="match status" value="1"/>
</dbReference>
<dbReference type="NCBIfam" id="TIGR01439">
    <property type="entry name" value="lp_hng_hel_AbrB"/>
    <property type="match status" value="1"/>
</dbReference>
<evidence type="ECO:0000313" key="3">
    <source>
        <dbReference type="EMBL" id="MEK8089827.1"/>
    </source>
</evidence>
<dbReference type="InterPro" id="IPR007159">
    <property type="entry name" value="SpoVT-AbrB_dom"/>
</dbReference>
<dbReference type="EMBL" id="JBBPCO010000007">
    <property type="protein sequence ID" value="MEK8089827.1"/>
    <property type="molecule type" value="Genomic_DNA"/>
</dbReference>
<dbReference type="PROSITE" id="PS51740">
    <property type="entry name" value="SPOVT_ABRB"/>
    <property type="match status" value="1"/>
</dbReference>
<dbReference type="RefSeq" id="WP_341370884.1">
    <property type="nucleotide sequence ID" value="NZ_JBBPCO010000007.1"/>
</dbReference>
<evidence type="ECO:0000259" key="2">
    <source>
        <dbReference type="PROSITE" id="PS51740"/>
    </source>
</evidence>